<sequence length="161" mass="18231">MAALIRPPAVAPRSTLTSPSCSDIAFRGHCTLAYALPSHNAYRLDELRWIAKRLFRIIRFSDRREIEQASDFRGIEVCRMKSVGIVFALGWSMSMKREGWIVLLRLLLTFLLFLGVHRLLERFAVGASSHFADAIAAVSAALLGEFFYRSFSNRRRTHDGA</sequence>
<keyword evidence="1" id="KW-0812">Transmembrane</keyword>
<dbReference type="RefSeq" id="WP_217077505.1">
    <property type="nucleotide sequence ID" value="NZ_CAJHCY010000008.1"/>
</dbReference>
<reference evidence="2" key="1">
    <citation type="submission" date="2021-06" db="EMBL/GenBank/DDBJ databases">
        <title>A collection of bacterial strains from the Burkholderia cepacia Research Laboratory and Repository.</title>
        <authorList>
            <person name="Lipuma J."/>
            <person name="Spilker T."/>
        </authorList>
    </citation>
    <scope>NUCLEOTIDE SEQUENCE</scope>
    <source>
        <strain evidence="2">AU37435</strain>
    </source>
</reference>
<dbReference type="AlphaFoldDB" id="A0AAP2HQT8"/>
<evidence type="ECO:0008006" key="4">
    <source>
        <dbReference type="Google" id="ProtNLM"/>
    </source>
</evidence>
<evidence type="ECO:0000313" key="3">
    <source>
        <dbReference type="Proteomes" id="UP001196915"/>
    </source>
</evidence>
<protein>
    <recommendedName>
        <fullName evidence="4">VanZ family protein</fullName>
    </recommendedName>
</protein>
<dbReference type="Proteomes" id="UP001196915">
    <property type="component" value="Unassembled WGS sequence"/>
</dbReference>
<dbReference type="EMBL" id="JAHPMX010000024">
    <property type="protein sequence ID" value="MBU9360190.1"/>
    <property type="molecule type" value="Genomic_DNA"/>
</dbReference>
<feature type="transmembrane region" description="Helical" evidence="1">
    <location>
        <begin position="100"/>
        <end position="119"/>
    </location>
</feature>
<organism evidence="2 3">
    <name type="scientific">Burkholderia multivorans</name>
    <dbReference type="NCBI Taxonomy" id="87883"/>
    <lineage>
        <taxon>Bacteria</taxon>
        <taxon>Pseudomonadati</taxon>
        <taxon>Pseudomonadota</taxon>
        <taxon>Betaproteobacteria</taxon>
        <taxon>Burkholderiales</taxon>
        <taxon>Burkholderiaceae</taxon>
        <taxon>Burkholderia</taxon>
        <taxon>Burkholderia cepacia complex</taxon>
    </lineage>
</organism>
<feature type="transmembrane region" description="Helical" evidence="1">
    <location>
        <begin position="131"/>
        <end position="148"/>
    </location>
</feature>
<accession>A0AAP2HQT8</accession>
<comment type="caution">
    <text evidence="2">The sequence shown here is derived from an EMBL/GenBank/DDBJ whole genome shotgun (WGS) entry which is preliminary data.</text>
</comment>
<proteinExistence type="predicted"/>
<keyword evidence="1" id="KW-0472">Membrane</keyword>
<name>A0AAP2HQT8_9BURK</name>
<gene>
    <name evidence="2" type="ORF">KTE52_28040</name>
</gene>
<evidence type="ECO:0000256" key="1">
    <source>
        <dbReference type="SAM" id="Phobius"/>
    </source>
</evidence>
<evidence type="ECO:0000313" key="2">
    <source>
        <dbReference type="EMBL" id="MBU9360190.1"/>
    </source>
</evidence>
<keyword evidence="1" id="KW-1133">Transmembrane helix</keyword>